<proteinExistence type="predicted"/>
<organism evidence="1 2">
    <name type="scientific">Holothuria leucospilota</name>
    <name type="common">Black long sea cucumber</name>
    <name type="synonym">Mertensiothuria leucospilota</name>
    <dbReference type="NCBI Taxonomy" id="206669"/>
    <lineage>
        <taxon>Eukaryota</taxon>
        <taxon>Metazoa</taxon>
        <taxon>Echinodermata</taxon>
        <taxon>Eleutherozoa</taxon>
        <taxon>Echinozoa</taxon>
        <taxon>Holothuroidea</taxon>
        <taxon>Aspidochirotacea</taxon>
        <taxon>Aspidochirotida</taxon>
        <taxon>Holothuriidae</taxon>
        <taxon>Holothuria</taxon>
    </lineage>
</organism>
<dbReference type="EMBL" id="JAIZAY010000003">
    <property type="protein sequence ID" value="KAJ8044444.1"/>
    <property type="molecule type" value="Genomic_DNA"/>
</dbReference>
<dbReference type="Proteomes" id="UP001152320">
    <property type="component" value="Chromosome 3"/>
</dbReference>
<sequence>MRTDYKIEEKLSSAIELSGPRNDTRHTELYSLHTKARTGRKSQEKLAVGTIRRECTSFSSLLPFRYL</sequence>
<gene>
    <name evidence="1" type="ORF">HOLleu_07197</name>
</gene>
<reference evidence="1" key="1">
    <citation type="submission" date="2021-10" db="EMBL/GenBank/DDBJ databases">
        <title>Tropical sea cucumber genome reveals ecological adaptation and Cuvierian tubules defense mechanism.</title>
        <authorList>
            <person name="Chen T."/>
        </authorList>
    </citation>
    <scope>NUCLEOTIDE SEQUENCE</scope>
    <source>
        <strain evidence="1">Nanhai2018</strain>
        <tissue evidence="1">Muscle</tissue>
    </source>
</reference>
<evidence type="ECO:0000313" key="2">
    <source>
        <dbReference type="Proteomes" id="UP001152320"/>
    </source>
</evidence>
<name>A0A9Q1HFG2_HOLLE</name>
<comment type="caution">
    <text evidence="1">The sequence shown here is derived from an EMBL/GenBank/DDBJ whole genome shotgun (WGS) entry which is preliminary data.</text>
</comment>
<accession>A0A9Q1HFG2</accession>
<evidence type="ECO:0000313" key="1">
    <source>
        <dbReference type="EMBL" id="KAJ8044444.1"/>
    </source>
</evidence>
<keyword evidence="2" id="KW-1185">Reference proteome</keyword>
<dbReference type="AlphaFoldDB" id="A0A9Q1HFG2"/>
<protein>
    <submittedName>
        <fullName evidence="1">Uncharacterized protein</fullName>
    </submittedName>
</protein>